<keyword evidence="1" id="KW-0521">NADP</keyword>
<dbReference type="AlphaFoldDB" id="A0A402D6S1"/>
<dbReference type="SUPFAM" id="SSF53720">
    <property type="entry name" value="ALDH-like"/>
    <property type="match status" value="1"/>
</dbReference>
<dbReference type="RefSeq" id="WP_165864686.1">
    <property type="nucleotide sequence ID" value="NZ_AP025739.1"/>
</dbReference>
<dbReference type="Proteomes" id="UP000287394">
    <property type="component" value="Chromosome"/>
</dbReference>
<keyword evidence="3" id="KW-1185">Reference proteome</keyword>
<dbReference type="InterPro" id="IPR016161">
    <property type="entry name" value="Ald_DH/histidinol_DH"/>
</dbReference>
<name>A0A402D6S1_9BACT</name>
<evidence type="ECO:0000313" key="3">
    <source>
        <dbReference type="Proteomes" id="UP000287394"/>
    </source>
</evidence>
<organism evidence="2 3">
    <name type="scientific">Capsulimonas corticalis</name>
    <dbReference type="NCBI Taxonomy" id="2219043"/>
    <lineage>
        <taxon>Bacteria</taxon>
        <taxon>Bacillati</taxon>
        <taxon>Armatimonadota</taxon>
        <taxon>Armatimonadia</taxon>
        <taxon>Capsulimonadales</taxon>
        <taxon>Capsulimonadaceae</taxon>
        <taxon>Capsulimonas</taxon>
    </lineage>
</organism>
<proteinExistence type="predicted"/>
<dbReference type="GO" id="GO:0003995">
    <property type="term" value="F:acyl-CoA dehydrogenase activity"/>
    <property type="evidence" value="ECO:0007669"/>
    <property type="project" value="InterPro"/>
</dbReference>
<gene>
    <name evidence="2" type="ORF">CCAX7_38340</name>
</gene>
<protein>
    <submittedName>
        <fullName evidence="2">Uncharacterized protein</fullName>
    </submittedName>
</protein>
<evidence type="ECO:0000256" key="1">
    <source>
        <dbReference type="ARBA" id="ARBA00022857"/>
    </source>
</evidence>
<dbReference type="KEGG" id="ccot:CCAX7_38340"/>
<dbReference type="Pfam" id="PF05893">
    <property type="entry name" value="LuxC"/>
    <property type="match status" value="1"/>
</dbReference>
<accession>A0A402D6S1</accession>
<reference evidence="2 3" key="1">
    <citation type="journal article" date="2019" name="Int. J. Syst. Evol. Microbiol.">
        <title>Capsulimonas corticalis gen. nov., sp. nov., an aerobic capsulated bacterium, of a novel bacterial order, Capsulimonadales ord. nov., of the class Armatimonadia of the phylum Armatimonadetes.</title>
        <authorList>
            <person name="Li J."/>
            <person name="Kudo C."/>
            <person name="Tonouchi A."/>
        </authorList>
    </citation>
    <scope>NUCLEOTIDE SEQUENCE [LARGE SCALE GENOMIC DNA]</scope>
    <source>
        <strain evidence="2 3">AX-7</strain>
    </source>
</reference>
<dbReference type="GO" id="GO:0008218">
    <property type="term" value="P:bioluminescence"/>
    <property type="evidence" value="ECO:0007669"/>
    <property type="project" value="InterPro"/>
</dbReference>
<sequence length="400" mass="43627">MGATVTDIRDAAARLRTERDAVLTGMTSLEVAEALSFVAARYLRGESDIARRLQSLSEPFPFAMVRPSLDALFASMSLTSLRDLQKNEGVIDTLGYDLIGHVIAGNTPLLAWTSVARALLVRSASLVKLPTGPAARWGGAFPLLLAETHPDLARCVEMLEWAGGTRELDEALALETDFLVAYGDDTTIEQLRRYRPGAQFLGYGHRLSMAIALSLPDAMSAAMDLARDVLTYDQSGCLSPHSIYVIGDVYDADDFAGRLSDALKRTSLEMNLAPVNVEAAAQVRRHRTLARMMGDRLWEDPQLRYTVVRPRRRQFAASPTHGVINVQSLSSIDILPEALAEVAGALQGCAIAARGDIPAALREMLAKMGISYLCRPGQMQTPPITWRQNEIDVLKCFTAA</sequence>
<evidence type="ECO:0000313" key="2">
    <source>
        <dbReference type="EMBL" id="BDI31783.1"/>
    </source>
</evidence>
<dbReference type="EMBL" id="AP025739">
    <property type="protein sequence ID" value="BDI31783.1"/>
    <property type="molecule type" value="Genomic_DNA"/>
</dbReference>
<dbReference type="InterPro" id="IPR008670">
    <property type="entry name" value="CoA_reduct_LuxC"/>
</dbReference>